<dbReference type="Gene3D" id="1.20.1260.10">
    <property type="match status" value="1"/>
</dbReference>
<evidence type="ECO:0000313" key="3">
    <source>
        <dbReference type="EMBL" id="NUZ08450.1"/>
    </source>
</evidence>
<feature type="region of interest" description="Disordered" evidence="1">
    <location>
        <begin position="71"/>
        <end position="94"/>
    </location>
</feature>
<dbReference type="InterPro" id="IPR005183">
    <property type="entry name" value="DUF305_CopM-like"/>
</dbReference>
<evidence type="ECO:0000313" key="4">
    <source>
        <dbReference type="Proteomes" id="UP000529637"/>
    </source>
</evidence>
<feature type="compositionally biased region" description="Low complexity" evidence="1">
    <location>
        <begin position="1"/>
        <end position="17"/>
    </location>
</feature>
<keyword evidence="4" id="KW-1185">Reference proteome</keyword>
<dbReference type="Proteomes" id="UP000529637">
    <property type="component" value="Unassembled WGS sequence"/>
</dbReference>
<reference evidence="3 4" key="1">
    <citation type="submission" date="2020-06" db="EMBL/GenBank/DDBJ databases">
        <title>Schlegella sp. ID0723 isolated from air conditioner.</title>
        <authorList>
            <person name="Kim D.Y."/>
            <person name="Kim D.-U."/>
        </authorList>
    </citation>
    <scope>NUCLEOTIDE SEQUENCE [LARGE SCALE GENOMIC DNA]</scope>
    <source>
        <strain evidence="3 4">ID0723</strain>
    </source>
</reference>
<name>A0A7Y6TYT7_9BURK</name>
<gene>
    <name evidence="3" type="ORF">HQN59_22115</name>
</gene>
<feature type="domain" description="DUF305" evidence="2">
    <location>
        <begin position="13"/>
        <end position="93"/>
    </location>
</feature>
<comment type="caution">
    <text evidence="3">The sequence shown here is derived from an EMBL/GenBank/DDBJ whole genome shotgun (WGS) entry which is preliminary data.</text>
</comment>
<evidence type="ECO:0000259" key="2">
    <source>
        <dbReference type="Pfam" id="PF03713"/>
    </source>
</evidence>
<proteinExistence type="predicted"/>
<feature type="region of interest" description="Disordered" evidence="1">
    <location>
        <begin position="1"/>
        <end position="20"/>
    </location>
</feature>
<dbReference type="EMBL" id="JABWMJ010000013">
    <property type="protein sequence ID" value="NUZ08450.1"/>
    <property type="molecule type" value="Genomic_DNA"/>
</dbReference>
<protein>
    <submittedName>
        <fullName evidence="3">DUF305 domain-containing protein</fullName>
    </submittedName>
</protein>
<sequence>MSGMPGMSGMSGMHNMSPAQKEFMAAMDKMNKAMMQGMTDADPGQSWMKQMAAHHQGAIDMSEIVLKHSNDPEVTKEARKTAQENEKSLKELQA</sequence>
<dbReference type="Pfam" id="PF03713">
    <property type="entry name" value="DUF305"/>
    <property type="match status" value="1"/>
</dbReference>
<organism evidence="3 4">
    <name type="scientific">Piscinibacter koreensis</name>
    <dbReference type="NCBI Taxonomy" id="2742824"/>
    <lineage>
        <taxon>Bacteria</taxon>
        <taxon>Pseudomonadati</taxon>
        <taxon>Pseudomonadota</taxon>
        <taxon>Betaproteobacteria</taxon>
        <taxon>Burkholderiales</taxon>
        <taxon>Sphaerotilaceae</taxon>
        <taxon>Piscinibacter</taxon>
    </lineage>
</organism>
<evidence type="ECO:0000256" key="1">
    <source>
        <dbReference type="SAM" id="MobiDB-lite"/>
    </source>
</evidence>
<dbReference type="InterPro" id="IPR012347">
    <property type="entry name" value="Ferritin-like"/>
</dbReference>
<accession>A0A7Y6TYT7</accession>
<dbReference type="AlphaFoldDB" id="A0A7Y6TYT7"/>